<organism evidence="2 3">
    <name type="scientific">Microthyrium microscopicum</name>
    <dbReference type="NCBI Taxonomy" id="703497"/>
    <lineage>
        <taxon>Eukaryota</taxon>
        <taxon>Fungi</taxon>
        <taxon>Dikarya</taxon>
        <taxon>Ascomycota</taxon>
        <taxon>Pezizomycotina</taxon>
        <taxon>Dothideomycetes</taxon>
        <taxon>Dothideomycetes incertae sedis</taxon>
        <taxon>Microthyriales</taxon>
        <taxon>Microthyriaceae</taxon>
        <taxon>Microthyrium</taxon>
    </lineage>
</organism>
<accession>A0A6A6TW75</accession>
<dbReference type="GO" id="GO:0016491">
    <property type="term" value="F:oxidoreductase activity"/>
    <property type="evidence" value="ECO:0007669"/>
    <property type="project" value="InterPro"/>
</dbReference>
<dbReference type="Pfam" id="PF00107">
    <property type="entry name" value="ADH_zinc_N"/>
    <property type="match status" value="1"/>
</dbReference>
<dbReference type="PANTHER" id="PTHR45033:SF2">
    <property type="entry name" value="ZINC-TYPE ALCOHOL DEHYDROGENASE-LIKE PROTEIN C1773.06C"/>
    <property type="match status" value="1"/>
</dbReference>
<dbReference type="Pfam" id="PF08240">
    <property type="entry name" value="ADH_N"/>
    <property type="match status" value="1"/>
</dbReference>
<keyword evidence="3" id="KW-1185">Reference proteome</keyword>
<dbReference type="SUPFAM" id="SSF51735">
    <property type="entry name" value="NAD(P)-binding Rossmann-fold domains"/>
    <property type="match status" value="1"/>
</dbReference>
<dbReference type="InterPro" id="IPR052711">
    <property type="entry name" value="Zinc_ADH-like"/>
</dbReference>
<evidence type="ECO:0000313" key="3">
    <source>
        <dbReference type="Proteomes" id="UP000799302"/>
    </source>
</evidence>
<evidence type="ECO:0000259" key="1">
    <source>
        <dbReference type="SMART" id="SM00829"/>
    </source>
</evidence>
<proteinExistence type="predicted"/>
<dbReference type="AlphaFoldDB" id="A0A6A6TW75"/>
<gene>
    <name evidence="2" type="ORF">BT63DRAFT_126358</name>
</gene>
<reference evidence="2" key="1">
    <citation type="journal article" date="2020" name="Stud. Mycol.">
        <title>101 Dothideomycetes genomes: a test case for predicting lifestyles and emergence of pathogens.</title>
        <authorList>
            <person name="Haridas S."/>
            <person name="Albert R."/>
            <person name="Binder M."/>
            <person name="Bloem J."/>
            <person name="Labutti K."/>
            <person name="Salamov A."/>
            <person name="Andreopoulos B."/>
            <person name="Baker S."/>
            <person name="Barry K."/>
            <person name="Bills G."/>
            <person name="Bluhm B."/>
            <person name="Cannon C."/>
            <person name="Castanera R."/>
            <person name="Culley D."/>
            <person name="Daum C."/>
            <person name="Ezra D."/>
            <person name="Gonzalez J."/>
            <person name="Henrissat B."/>
            <person name="Kuo A."/>
            <person name="Liang C."/>
            <person name="Lipzen A."/>
            <person name="Lutzoni F."/>
            <person name="Magnuson J."/>
            <person name="Mondo S."/>
            <person name="Nolan M."/>
            <person name="Ohm R."/>
            <person name="Pangilinan J."/>
            <person name="Park H.-J."/>
            <person name="Ramirez L."/>
            <person name="Alfaro M."/>
            <person name="Sun H."/>
            <person name="Tritt A."/>
            <person name="Yoshinaga Y."/>
            <person name="Zwiers L.-H."/>
            <person name="Turgeon B."/>
            <person name="Goodwin S."/>
            <person name="Spatafora J."/>
            <person name="Crous P."/>
            <person name="Grigoriev I."/>
        </authorList>
    </citation>
    <scope>NUCLEOTIDE SEQUENCE</scope>
    <source>
        <strain evidence="2">CBS 115976</strain>
    </source>
</reference>
<sequence length="348" mass="36927">MSDFPTKTSQWVIDSCTGTSGLQLQHDIPLPSIGQHDVLVKIHAASLNARDIQILANKYMWGVTTPVVPLTDCAGQVLSIGSSVTRFKAGDRCASTFHSKWISGNMKSLAQVSQVGAHTDGVLRHYAVFNEEELVKIPSHLSYEEASTLPCAAVTAWNALFGGSTPCKPGDVVLTQGSGGVSLFANQFARAAGAKVIATTGELGGEREAVLEELGATTVLSYRDSDWGIKAKEATGGRGVDIVVEVSGAGEQSAKAIRLGAQIIVIGGSSGSGPSMFDMRSTMGEVRRITVGSRDMFEDMNRAIDVNGIKPVLDPKIWGFNEVKKAYEYAETGNHKGKVVIRIVEGST</sequence>
<dbReference type="Gene3D" id="3.40.50.720">
    <property type="entry name" value="NAD(P)-binding Rossmann-like Domain"/>
    <property type="match status" value="1"/>
</dbReference>
<dbReference type="OrthoDB" id="9930022at2759"/>
<dbReference type="CDD" id="cd08276">
    <property type="entry name" value="MDR7"/>
    <property type="match status" value="1"/>
</dbReference>
<dbReference type="InterPro" id="IPR013149">
    <property type="entry name" value="ADH-like_C"/>
</dbReference>
<dbReference type="Proteomes" id="UP000799302">
    <property type="component" value="Unassembled WGS sequence"/>
</dbReference>
<name>A0A6A6TW75_9PEZI</name>
<feature type="domain" description="Enoyl reductase (ER)" evidence="1">
    <location>
        <begin position="18"/>
        <end position="341"/>
    </location>
</feature>
<dbReference type="InterPro" id="IPR013154">
    <property type="entry name" value="ADH-like_N"/>
</dbReference>
<dbReference type="SMART" id="SM00829">
    <property type="entry name" value="PKS_ER"/>
    <property type="match status" value="1"/>
</dbReference>
<dbReference type="Gene3D" id="3.90.180.10">
    <property type="entry name" value="Medium-chain alcohol dehydrogenases, catalytic domain"/>
    <property type="match status" value="1"/>
</dbReference>
<dbReference type="InterPro" id="IPR011032">
    <property type="entry name" value="GroES-like_sf"/>
</dbReference>
<dbReference type="SUPFAM" id="SSF50129">
    <property type="entry name" value="GroES-like"/>
    <property type="match status" value="1"/>
</dbReference>
<dbReference type="PANTHER" id="PTHR45033">
    <property type="match status" value="1"/>
</dbReference>
<protein>
    <submittedName>
        <fullName evidence="2">GroES-like protein</fullName>
    </submittedName>
</protein>
<dbReference type="InterPro" id="IPR036291">
    <property type="entry name" value="NAD(P)-bd_dom_sf"/>
</dbReference>
<dbReference type="EMBL" id="MU004246">
    <property type="protein sequence ID" value="KAF2663397.1"/>
    <property type="molecule type" value="Genomic_DNA"/>
</dbReference>
<dbReference type="InterPro" id="IPR020843">
    <property type="entry name" value="ER"/>
</dbReference>
<evidence type="ECO:0000313" key="2">
    <source>
        <dbReference type="EMBL" id="KAF2663397.1"/>
    </source>
</evidence>